<protein>
    <recommendedName>
        <fullName evidence="2">Fe/B12 periplasmic-binding domain-containing protein</fullName>
    </recommendedName>
</protein>
<evidence type="ECO:0000259" key="2">
    <source>
        <dbReference type="PROSITE" id="PS50983"/>
    </source>
</evidence>
<reference evidence="3 4" key="1">
    <citation type="journal article" date="2015" name="Nature">
        <title>rRNA introns, odd ribosomes, and small enigmatic genomes across a large radiation of phyla.</title>
        <authorList>
            <person name="Brown C.T."/>
            <person name="Hug L.A."/>
            <person name="Thomas B.C."/>
            <person name="Sharon I."/>
            <person name="Castelle C.J."/>
            <person name="Singh A."/>
            <person name="Wilkins M.J."/>
            <person name="Williams K.H."/>
            <person name="Banfield J.F."/>
        </authorList>
    </citation>
    <scope>NUCLEOTIDE SEQUENCE [LARGE SCALE GENOMIC DNA]</scope>
</reference>
<feature type="region of interest" description="Disordered" evidence="1">
    <location>
        <begin position="1"/>
        <end position="20"/>
    </location>
</feature>
<dbReference type="AlphaFoldDB" id="A0A0G0ERC3"/>
<proteinExistence type="predicted"/>
<evidence type="ECO:0000256" key="1">
    <source>
        <dbReference type="SAM" id="MobiDB-lite"/>
    </source>
</evidence>
<evidence type="ECO:0000313" key="4">
    <source>
        <dbReference type="Proteomes" id="UP000034492"/>
    </source>
</evidence>
<feature type="domain" description="Fe/B12 periplasmic-binding" evidence="2">
    <location>
        <begin position="1"/>
        <end position="20"/>
    </location>
</feature>
<evidence type="ECO:0000313" key="3">
    <source>
        <dbReference type="EMBL" id="KKQ08057.1"/>
    </source>
</evidence>
<dbReference type="PROSITE" id="PS50983">
    <property type="entry name" value="FE_B12_PBP"/>
    <property type="match status" value="1"/>
</dbReference>
<accession>A0A0G0ERC3</accession>
<organism evidence="3 4">
    <name type="scientific">Candidatus Daviesbacteria bacterium GW2011_GWB1_36_5</name>
    <dbReference type="NCBI Taxonomy" id="1618426"/>
    <lineage>
        <taxon>Bacteria</taxon>
        <taxon>Candidatus Daviesiibacteriota</taxon>
    </lineage>
</organism>
<gene>
    <name evidence="3" type="ORF">US19_C0032G0001</name>
</gene>
<dbReference type="EMBL" id="LBSA01000032">
    <property type="protein sequence ID" value="KKQ08057.1"/>
    <property type="molecule type" value="Genomic_DNA"/>
</dbReference>
<dbReference type="Proteomes" id="UP000034492">
    <property type="component" value="Unassembled WGS sequence"/>
</dbReference>
<feature type="non-terminal residue" evidence="3">
    <location>
        <position position="20"/>
    </location>
</feature>
<comment type="caution">
    <text evidence="3">The sequence shown here is derived from an EMBL/GenBank/DDBJ whole genome shotgun (WGS) entry which is preliminary data.</text>
</comment>
<sequence length="20" mass="2478">MNKKQKQENTEELEKLKPDF</sequence>
<name>A0A0G0ERC3_9BACT</name>
<dbReference type="InterPro" id="IPR002491">
    <property type="entry name" value="ABC_transptr_periplasmic_BD"/>
</dbReference>